<dbReference type="Gene3D" id="1.10.10.10">
    <property type="entry name" value="Winged helix-like DNA-binding domain superfamily/Winged helix DNA-binding domain"/>
    <property type="match status" value="1"/>
</dbReference>
<dbReference type="InterPro" id="IPR013249">
    <property type="entry name" value="RNA_pol_sigma70_r4_t2"/>
</dbReference>
<evidence type="ECO:0000256" key="5">
    <source>
        <dbReference type="SAM" id="MobiDB-lite"/>
    </source>
</evidence>
<sequence>MGIHQQRERPVAGENDPSDGQLLFQLSRGDERSFRILFRRHERVAYRVALALVDSVWDAEEVASSAFFELWRKRDSVRLVGDSVLPWLIRTVSYVAKNQVRGRRRYQRLLRKLPASDAQPDHADEVARVVDAIYIAQDVQMVLGGLNARDASIVLLCIVQGLGPQEAATVLGIPEGTAKSQLHRVKGRLRVSLRDHSPNAEEAPA</sequence>
<evidence type="ECO:0000256" key="2">
    <source>
        <dbReference type="ARBA" id="ARBA00023015"/>
    </source>
</evidence>
<reference evidence="9" key="1">
    <citation type="submission" date="2019-09" db="EMBL/GenBank/DDBJ databases">
        <title>Mumia zhuanghuii sp. nov. isolated from the intestinal contents of plateau pika (Ochotona curzoniae) in the Qinghai-Tibet plateau of China.</title>
        <authorList>
            <person name="Tian Z."/>
        </authorList>
    </citation>
    <scope>NUCLEOTIDE SEQUENCE [LARGE SCALE GENOMIC DNA]</scope>
    <source>
        <strain evidence="9">JCM 30598</strain>
    </source>
</reference>
<gene>
    <name evidence="8" type="ORF">F6B43_16600</name>
</gene>
<feature type="compositionally biased region" description="Basic and acidic residues" evidence="5">
    <location>
        <begin position="1"/>
        <end position="11"/>
    </location>
</feature>
<keyword evidence="4" id="KW-0804">Transcription</keyword>
<evidence type="ECO:0000313" key="9">
    <source>
        <dbReference type="Proteomes" id="UP000325827"/>
    </source>
</evidence>
<dbReference type="PANTHER" id="PTHR43133">
    <property type="entry name" value="RNA POLYMERASE ECF-TYPE SIGMA FACTO"/>
    <property type="match status" value="1"/>
</dbReference>
<evidence type="ECO:0000256" key="4">
    <source>
        <dbReference type="ARBA" id="ARBA00023163"/>
    </source>
</evidence>
<evidence type="ECO:0000313" key="8">
    <source>
        <dbReference type="EMBL" id="KAA9105979.1"/>
    </source>
</evidence>
<dbReference type="InterPro" id="IPR013324">
    <property type="entry name" value="RNA_pol_sigma_r3/r4-like"/>
</dbReference>
<dbReference type="InterPro" id="IPR013325">
    <property type="entry name" value="RNA_pol_sigma_r2"/>
</dbReference>
<keyword evidence="9" id="KW-1185">Reference proteome</keyword>
<proteinExistence type="inferred from homology"/>
<dbReference type="GO" id="GO:0003677">
    <property type="term" value="F:DNA binding"/>
    <property type="evidence" value="ECO:0007669"/>
    <property type="project" value="InterPro"/>
</dbReference>
<organism evidence="8 9">
    <name type="scientific">Microbacterium rhizomatis</name>
    <dbReference type="NCBI Taxonomy" id="1631477"/>
    <lineage>
        <taxon>Bacteria</taxon>
        <taxon>Bacillati</taxon>
        <taxon>Actinomycetota</taxon>
        <taxon>Actinomycetes</taxon>
        <taxon>Micrococcales</taxon>
        <taxon>Microbacteriaceae</taxon>
        <taxon>Microbacterium</taxon>
    </lineage>
</organism>
<dbReference type="Proteomes" id="UP000325827">
    <property type="component" value="Unassembled WGS sequence"/>
</dbReference>
<dbReference type="SUPFAM" id="SSF88946">
    <property type="entry name" value="Sigma2 domain of RNA polymerase sigma factors"/>
    <property type="match status" value="1"/>
</dbReference>
<name>A0A5J5J0S5_9MICO</name>
<evidence type="ECO:0000259" key="7">
    <source>
        <dbReference type="Pfam" id="PF08281"/>
    </source>
</evidence>
<dbReference type="NCBIfam" id="TIGR02937">
    <property type="entry name" value="sigma70-ECF"/>
    <property type="match status" value="1"/>
</dbReference>
<accession>A0A5J5J0S5</accession>
<evidence type="ECO:0000256" key="3">
    <source>
        <dbReference type="ARBA" id="ARBA00023082"/>
    </source>
</evidence>
<evidence type="ECO:0000256" key="1">
    <source>
        <dbReference type="ARBA" id="ARBA00010641"/>
    </source>
</evidence>
<dbReference type="InterPro" id="IPR007627">
    <property type="entry name" value="RNA_pol_sigma70_r2"/>
</dbReference>
<dbReference type="PANTHER" id="PTHR43133:SF25">
    <property type="entry name" value="RNA POLYMERASE SIGMA FACTOR RFAY-RELATED"/>
    <property type="match status" value="1"/>
</dbReference>
<protein>
    <submittedName>
        <fullName evidence="8">RNA polymerase sigma factor</fullName>
    </submittedName>
</protein>
<evidence type="ECO:0000259" key="6">
    <source>
        <dbReference type="Pfam" id="PF04542"/>
    </source>
</evidence>
<dbReference type="Gene3D" id="1.10.1740.10">
    <property type="match status" value="1"/>
</dbReference>
<dbReference type="InterPro" id="IPR036388">
    <property type="entry name" value="WH-like_DNA-bd_sf"/>
</dbReference>
<feature type="domain" description="RNA polymerase sigma-70 region 2" evidence="6">
    <location>
        <begin position="37"/>
        <end position="105"/>
    </location>
</feature>
<feature type="domain" description="RNA polymerase sigma factor 70 region 4 type 2" evidence="7">
    <location>
        <begin position="137"/>
        <end position="189"/>
    </location>
</feature>
<dbReference type="EMBL" id="VYSA01000004">
    <property type="protein sequence ID" value="KAA9105979.1"/>
    <property type="molecule type" value="Genomic_DNA"/>
</dbReference>
<dbReference type="Pfam" id="PF08281">
    <property type="entry name" value="Sigma70_r4_2"/>
    <property type="match status" value="1"/>
</dbReference>
<keyword evidence="3" id="KW-0731">Sigma factor</keyword>
<comment type="caution">
    <text evidence="8">The sequence shown here is derived from an EMBL/GenBank/DDBJ whole genome shotgun (WGS) entry which is preliminary data.</text>
</comment>
<dbReference type="OrthoDB" id="3747638at2"/>
<feature type="region of interest" description="Disordered" evidence="5">
    <location>
        <begin position="1"/>
        <end position="20"/>
    </location>
</feature>
<dbReference type="InterPro" id="IPR014284">
    <property type="entry name" value="RNA_pol_sigma-70_dom"/>
</dbReference>
<dbReference type="GO" id="GO:0006352">
    <property type="term" value="P:DNA-templated transcription initiation"/>
    <property type="evidence" value="ECO:0007669"/>
    <property type="project" value="InterPro"/>
</dbReference>
<dbReference type="GO" id="GO:0016987">
    <property type="term" value="F:sigma factor activity"/>
    <property type="evidence" value="ECO:0007669"/>
    <property type="project" value="UniProtKB-KW"/>
</dbReference>
<keyword evidence="2" id="KW-0805">Transcription regulation</keyword>
<dbReference type="SUPFAM" id="SSF88659">
    <property type="entry name" value="Sigma3 and sigma4 domains of RNA polymerase sigma factors"/>
    <property type="match status" value="1"/>
</dbReference>
<comment type="similarity">
    <text evidence="1">Belongs to the sigma-70 factor family. ECF subfamily.</text>
</comment>
<dbReference type="InterPro" id="IPR039425">
    <property type="entry name" value="RNA_pol_sigma-70-like"/>
</dbReference>
<dbReference type="AlphaFoldDB" id="A0A5J5J0S5"/>
<dbReference type="Pfam" id="PF04542">
    <property type="entry name" value="Sigma70_r2"/>
    <property type="match status" value="1"/>
</dbReference>